<feature type="domain" description="Mon2/Sec7/BIG1-like HUS" evidence="5">
    <location>
        <begin position="346"/>
        <end position="402"/>
    </location>
</feature>
<accession>A0A7J0F6L9</accession>
<keyword evidence="1" id="KW-0813">Transport</keyword>
<keyword evidence="2" id="KW-0344">Guanine-nucleotide releasing factor</keyword>
<name>A0A7J0F6L9_9ERIC</name>
<proteinExistence type="predicted"/>
<dbReference type="OrthoDB" id="430364at2759"/>
<evidence type="ECO:0000256" key="1">
    <source>
        <dbReference type="ARBA" id="ARBA00022448"/>
    </source>
</evidence>
<protein>
    <submittedName>
        <fullName evidence="7">SEC7-like guanine nucleotide exchange family protein</fullName>
    </submittedName>
</protein>
<dbReference type="PANTHER" id="PTHR10663">
    <property type="entry name" value="GUANYL-NUCLEOTIDE EXCHANGE FACTOR"/>
    <property type="match status" value="1"/>
</dbReference>
<organism evidence="7 8">
    <name type="scientific">Actinidia rufa</name>
    <dbReference type="NCBI Taxonomy" id="165716"/>
    <lineage>
        <taxon>Eukaryota</taxon>
        <taxon>Viridiplantae</taxon>
        <taxon>Streptophyta</taxon>
        <taxon>Embryophyta</taxon>
        <taxon>Tracheophyta</taxon>
        <taxon>Spermatophyta</taxon>
        <taxon>Magnoliopsida</taxon>
        <taxon>eudicotyledons</taxon>
        <taxon>Gunneridae</taxon>
        <taxon>Pentapetalae</taxon>
        <taxon>asterids</taxon>
        <taxon>Ericales</taxon>
        <taxon>Actinidiaceae</taxon>
        <taxon>Actinidia</taxon>
    </lineage>
</organism>
<dbReference type="GO" id="GO:0015031">
    <property type="term" value="P:protein transport"/>
    <property type="evidence" value="ECO:0007669"/>
    <property type="project" value="UniProtKB-KW"/>
</dbReference>
<gene>
    <name evidence="7" type="ORF">Acr_09g0006990</name>
</gene>
<feature type="compositionally biased region" description="Polar residues" evidence="4">
    <location>
        <begin position="47"/>
        <end position="69"/>
    </location>
</feature>
<evidence type="ECO:0000256" key="3">
    <source>
        <dbReference type="ARBA" id="ARBA00022927"/>
    </source>
</evidence>
<dbReference type="GO" id="GO:0005802">
    <property type="term" value="C:trans-Golgi network"/>
    <property type="evidence" value="ECO:0007669"/>
    <property type="project" value="TreeGrafter"/>
</dbReference>
<dbReference type="AlphaFoldDB" id="A0A7J0F6L9"/>
<dbReference type="InterPro" id="IPR032629">
    <property type="entry name" value="DCB_dom"/>
</dbReference>
<dbReference type="PANTHER" id="PTHR10663:SF375">
    <property type="entry name" value="LD29171P"/>
    <property type="match status" value="1"/>
</dbReference>
<feature type="region of interest" description="Disordered" evidence="4">
    <location>
        <begin position="44"/>
        <end position="71"/>
    </location>
</feature>
<keyword evidence="3" id="KW-0653">Protein transport</keyword>
<evidence type="ECO:0000259" key="6">
    <source>
        <dbReference type="Pfam" id="PF16213"/>
    </source>
</evidence>
<evidence type="ECO:0000259" key="5">
    <source>
        <dbReference type="Pfam" id="PF12783"/>
    </source>
</evidence>
<sequence length="447" mass="49044">MASSEADSRLNQVLVPALEKIVKNGSWRKHSKLVHQCKSVLDRLTSPEKSSPLSPASPNAQSEPDTSSLPGVLHDGGPIEYSLAESEVILSPIINACSSGNLKIADPALDCVQKLVAHGYLRGEADSSGGAEAKLLSGLIESVCKCHELGDESVELLVIKTLLSAVTSVSLRIHGDCLLQIVRTCYDVYLGSKNVVNQTTAKASLIQILVIVFRRMEADSSTVPVQPIVVAELMEPPEKADADGNMTMFVQGFITKIMQDIDEVLNPGTPQKPGVVVHDGAFETTPTVESTNPADLLDSTDKDMLDAKYWEISMYKTALEGRKGELADGELERDDDLDVQIGNKLRRDAFLVFRALCKLSMKTPPKEALADPQLMRGKIVALELLKILLENAGAIFRTSDRYFFVSFLHYARFSEFRYLFSGLCNCDLFVVSNLCTSVKCEMWNFRL</sequence>
<dbReference type="GO" id="GO:0005085">
    <property type="term" value="F:guanyl-nucleotide exchange factor activity"/>
    <property type="evidence" value="ECO:0007669"/>
    <property type="project" value="UniProtKB-KW"/>
</dbReference>
<evidence type="ECO:0000256" key="4">
    <source>
        <dbReference type="SAM" id="MobiDB-lite"/>
    </source>
</evidence>
<feature type="domain" description="Mon2/Sec7/BIG1-like dimerisation and cyclophilin-binding" evidence="6">
    <location>
        <begin position="6"/>
        <end position="219"/>
    </location>
</feature>
<dbReference type="Pfam" id="PF16213">
    <property type="entry name" value="DCB"/>
    <property type="match status" value="1"/>
</dbReference>
<reference evidence="7 8" key="1">
    <citation type="submission" date="2019-07" db="EMBL/GenBank/DDBJ databases">
        <title>De Novo Assembly of kiwifruit Actinidia rufa.</title>
        <authorList>
            <person name="Sugita-Konishi S."/>
            <person name="Sato K."/>
            <person name="Mori E."/>
            <person name="Abe Y."/>
            <person name="Kisaki G."/>
            <person name="Hamano K."/>
            <person name="Suezawa K."/>
            <person name="Otani M."/>
            <person name="Fukuda T."/>
            <person name="Manabe T."/>
            <person name="Gomi K."/>
            <person name="Tabuchi M."/>
            <person name="Akimitsu K."/>
            <person name="Kataoka I."/>
        </authorList>
    </citation>
    <scope>NUCLEOTIDE SEQUENCE [LARGE SCALE GENOMIC DNA]</scope>
    <source>
        <strain evidence="8">cv. Fuchu</strain>
    </source>
</reference>
<evidence type="ECO:0000313" key="8">
    <source>
        <dbReference type="Proteomes" id="UP000585474"/>
    </source>
</evidence>
<evidence type="ECO:0000313" key="7">
    <source>
        <dbReference type="EMBL" id="GFY94253.1"/>
    </source>
</evidence>
<dbReference type="Pfam" id="PF12783">
    <property type="entry name" value="Sec7-like_HUS"/>
    <property type="match status" value="1"/>
</dbReference>
<comment type="caution">
    <text evidence="7">The sequence shown here is derived from an EMBL/GenBank/DDBJ whole genome shotgun (WGS) entry which is preliminary data.</text>
</comment>
<evidence type="ECO:0000256" key="2">
    <source>
        <dbReference type="ARBA" id="ARBA00022658"/>
    </source>
</evidence>
<dbReference type="EMBL" id="BJWL01000009">
    <property type="protein sequence ID" value="GFY94253.1"/>
    <property type="molecule type" value="Genomic_DNA"/>
</dbReference>
<dbReference type="Proteomes" id="UP000585474">
    <property type="component" value="Unassembled WGS sequence"/>
</dbReference>
<dbReference type="InterPro" id="IPR032691">
    <property type="entry name" value="Mon2/Sec7/BIG1-like_HUS"/>
</dbReference>
<dbReference type="GO" id="GO:0005829">
    <property type="term" value="C:cytosol"/>
    <property type="evidence" value="ECO:0007669"/>
    <property type="project" value="TreeGrafter"/>
</dbReference>
<keyword evidence="8" id="KW-1185">Reference proteome</keyword>